<evidence type="ECO:0008006" key="3">
    <source>
        <dbReference type="Google" id="ProtNLM"/>
    </source>
</evidence>
<accession>A0A382RSX9</accession>
<evidence type="ECO:0000256" key="1">
    <source>
        <dbReference type="SAM" id="Coils"/>
    </source>
</evidence>
<sequence length="207" mass="23434">NATEVVRELKHIAEDDQKLGDEQEANMMELQKALDNLQAAGDPGQLQFDNPDIKKLIDGLGLQFLDLEERRHNLDELNKEAARQLTEIASFTNQVALARAALQREFEHKNLLIIQSQTNRLAELARISESMMNDSPENALRALKLNQPDQVARIMYFMGETNRASVFNNLAQDDTEPSMSLLREIQDAYKKIIIDDNTTQTLTTTAP</sequence>
<proteinExistence type="predicted"/>
<feature type="coiled-coil region" evidence="1">
    <location>
        <begin position="64"/>
        <end position="94"/>
    </location>
</feature>
<protein>
    <recommendedName>
        <fullName evidence="3">Magnesium transporter MgtE intracellular domain-containing protein</fullName>
    </recommendedName>
</protein>
<feature type="non-terminal residue" evidence="2">
    <location>
        <position position="1"/>
    </location>
</feature>
<dbReference type="AlphaFoldDB" id="A0A382RSX9"/>
<name>A0A382RSX9_9ZZZZ</name>
<evidence type="ECO:0000313" key="2">
    <source>
        <dbReference type="EMBL" id="SVD00362.1"/>
    </source>
</evidence>
<dbReference type="EMBL" id="UINC01123707">
    <property type="protein sequence ID" value="SVD00362.1"/>
    <property type="molecule type" value="Genomic_DNA"/>
</dbReference>
<organism evidence="2">
    <name type="scientific">marine metagenome</name>
    <dbReference type="NCBI Taxonomy" id="408172"/>
    <lineage>
        <taxon>unclassified sequences</taxon>
        <taxon>metagenomes</taxon>
        <taxon>ecological metagenomes</taxon>
    </lineage>
</organism>
<reference evidence="2" key="1">
    <citation type="submission" date="2018-05" db="EMBL/GenBank/DDBJ databases">
        <authorList>
            <person name="Lanie J.A."/>
            <person name="Ng W.-L."/>
            <person name="Kazmierczak K.M."/>
            <person name="Andrzejewski T.M."/>
            <person name="Davidsen T.M."/>
            <person name="Wayne K.J."/>
            <person name="Tettelin H."/>
            <person name="Glass J.I."/>
            <person name="Rusch D."/>
            <person name="Podicherti R."/>
            <person name="Tsui H.-C.T."/>
            <person name="Winkler M.E."/>
        </authorList>
    </citation>
    <scope>NUCLEOTIDE SEQUENCE</scope>
</reference>
<keyword evidence="1" id="KW-0175">Coiled coil</keyword>
<gene>
    <name evidence="2" type="ORF">METZ01_LOCUS353216</name>
</gene>